<name>A0A6N9HA01_9MICO</name>
<dbReference type="GO" id="GO:0006637">
    <property type="term" value="P:acyl-CoA metabolic process"/>
    <property type="evidence" value="ECO:0007669"/>
    <property type="project" value="TreeGrafter"/>
</dbReference>
<dbReference type="EMBL" id="WWEQ01000097">
    <property type="protein sequence ID" value="MYM20920.1"/>
    <property type="molecule type" value="Genomic_DNA"/>
</dbReference>
<feature type="transmembrane region" description="Helical" evidence="5">
    <location>
        <begin position="86"/>
        <end position="112"/>
    </location>
</feature>
<keyword evidence="5" id="KW-0472">Membrane</keyword>
<keyword evidence="2" id="KW-0436">Ligase</keyword>
<dbReference type="GO" id="GO:0015645">
    <property type="term" value="F:fatty acid ligase activity"/>
    <property type="evidence" value="ECO:0007669"/>
    <property type="project" value="TreeGrafter"/>
</dbReference>
<dbReference type="InterPro" id="IPR042099">
    <property type="entry name" value="ANL_N_sf"/>
</dbReference>
<dbReference type="InterPro" id="IPR051087">
    <property type="entry name" value="Mitochondrial_ACSM"/>
</dbReference>
<evidence type="ECO:0000313" key="9">
    <source>
        <dbReference type="Proteomes" id="UP000469215"/>
    </source>
</evidence>
<evidence type="ECO:0000256" key="2">
    <source>
        <dbReference type="ARBA" id="ARBA00022598"/>
    </source>
</evidence>
<comment type="similarity">
    <text evidence="1">Belongs to the ATP-dependent AMP-binding enzyme family.</text>
</comment>
<organism evidence="8 9">
    <name type="scientific">Brevibacterium rongguiense</name>
    <dbReference type="NCBI Taxonomy" id="2695267"/>
    <lineage>
        <taxon>Bacteria</taxon>
        <taxon>Bacillati</taxon>
        <taxon>Actinomycetota</taxon>
        <taxon>Actinomycetes</taxon>
        <taxon>Micrococcales</taxon>
        <taxon>Brevibacteriaceae</taxon>
        <taxon>Brevibacterium</taxon>
    </lineage>
</organism>
<evidence type="ECO:0000259" key="7">
    <source>
        <dbReference type="Pfam" id="PF13193"/>
    </source>
</evidence>
<dbReference type="Proteomes" id="UP000469215">
    <property type="component" value="Unassembled WGS sequence"/>
</dbReference>
<dbReference type="Pfam" id="PF13193">
    <property type="entry name" value="AMP-binding_C"/>
    <property type="match status" value="1"/>
</dbReference>
<dbReference type="Gene3D" id="3.40.50.12780">
    <property type="entry name" value="N-terminal domain of ligase-like"/>
    <property type="match status" value="1"/>
</dbReference>
<dbReference type="GO" id="GO:0004321">
    <property type="term" value="F:fatty-acyl-CoA synthase activity"/>
    <property type="evidence" value="ECO:0007669"/>
    <property type="project" value="TreeGrafter"/>
</dbReference>
<dbReference type="GO" id="GO:0006633">
    <property type="term" value="P:fatty acid biosynthetic process"/>
    <property type="evidence" value="ECO:0007669"/>
    <property type="project" value="TreeGrafter"/>
</dbReference>
<feature type="domain" description="AMP-binding enzyme C-terminal" evidence="7">
    <location>
        <begin position="424"/>
        <end position="503"/>
    </location>
</feature>
<dbReference type="PANTHER" id="PTHR43605">
    <property type="entry name" value="ACYL-COENZYME A SYNTHETASE"/>
    <property type="match status" value="1"/>
</dbReference>
<dbReference type="AlphaFoldDB" id="A0A6N9HA01"/>
<sequence>MAQIVGRSPEWYAAYSGPDVSAAHLLCDRHDPDTTAFTFVDDELAVTAMSYGELAERSRRLATDLAARGVVAGQRVGVLMTKRPELVVSLVALARLGAVYVPLFTAFATAAIDMRMRASQARLVLTEPSQEDKLEGLDYLDVLSAGPEFDAAQTRPEPYRDDAALGGDGLLLQLFTSGTTGKPKGVPVPIRALASFQVYMEDSLDVRPDDIFWNAADPGWAYGLYYGVCGPLTTGLPNILYSGRFRPASTYEVMEACGVTNFAGAPTIYRELSKSGVEPHVRLRCASSAGEPLTADVSVWAQRALGTEVRDHYGQTELGMVICNQWAEPFKRPVKPDSMGREIAGYRADIVDGGIAIDVEGSPLLWFEGYVGAPDKTAERFSADGRWYLTGDTGRRDEDGDFYFTARDDDIILMAGYRIGPFDVESVLITHPDVVDVAVVGRPDPEGIRGEIAEAFVVLAPGREASDELTAELKDRVREGYSHHAYPRRVHYVDTLPKTPSGKLQRYLLRQGED</sequence>
<keyword evidence="5" id="KW-0812">Transmembrane</keyword>
<evidence type="ECO:0000259" key="6">
    <source>
        <dbReference type="Pfam" id="PF00501"/>
    </source>
</evidence>
<dbReference type="Gene3D" id="3.30.300.30">
    <property type="match status" value="1"/>
</dbReference>
<keyword evidence="5" id="KW-1133">Transmembrane helix</keyword>
<reference evidence="8 9" key="1">
    <citation type="submission" date="2020-01" db="EMBL/GenBank/DDBJ databases">
        <authorList>
            <person name="Deng T."/>
        </authorList>
    </citation>
    <scope>NUCLEOTIDE SEQUENCE [LARGE SCALE GENOMIC DNA]</scope>
    <source>
        <strain evidence="8 9">5221</strain>
    </source>
</reference>
<evidence type="ECO:0000256" key="3">
    <source>
        <dbReference type="ARBA" id="ARBA00022741"/>
    </source>
</evidence>
<dbReference type="SUPFAM" id="SSF56801">
    <property type="entry name" value="Acetyl-CoA synthetase-like"/>
    <property type="match status" value="1"/>
</dbReference>
<dbReference type="InterPro" id="IPR000873">
    <property type="entry name" value="AMP-dep_synth/lig_dom"/>
</dbReference>
<dbReference type="InterPro" id="IPR025110">
    <property type="entry name" value="AMP-bd_C"/>
</dbReference>
<comment type="caution">
    <text evidence="8">The sequence shown here is derived from an EMBL/GenBank/DDBJ whole genome shotgun (WGS) entry which is preliminary data.</text>
</comment>
<dbReference type="InterPro" id="IPR045851">
    <property type="entry name" value="AMP-bd_C_sf"/>
</dbReference>
<dbReference type="RefSeq" id="WP_160954321.1">
    <property type="nucleotide sequence ID" value="NZ_WWEQ01000097.1"/>
</dbReference>
<evidence type="ECO:0000256" key="5">
    <source>
        <dbReference type="SAM" id="Phobius"/>
    </source>
</evidence>
<gene>
    <name evidence="8" type="ORF">GSY69_13355</name>
</gene>
<evidence type="ECO:0000313" key="8">
    <source>
        <dbReference type="EMBL" id="MYM20920.1"/>
    </source>
</evidence>
<evidence type="ECO:0000256" key="4">
    <source>
        <dbReference type="ARBA" id="ARBA00022840"/>
    </source>
</evidence>
<keyword evidence="9" id="KW-1185">Reference proteome</keyword>
<dbReference type="PANTHER" id="PTHR43605:SF10">
    <property type="entry name" value="ACYL-COA SYNTHETASE MEDIUM CHAIN FAMILY MEMBER 3"/>
    <property type="match status" value="1"/>
</dbReference>
<accession>A0A6N9HA01</accession>
<dbReference type="GO" id="GO:0016405">
    <property type="term" value="F:CoA-ligase activity"/>
    <property type="evidence" value="ECO:0007669"/>
    <property type="project" value="UniProtKB-ARBA"/>
</dbReference>
<protein>
    <submittedName>
        <fullName evidence="8">AMP-binding protein</fullName>
    </submittedName>
</protein>
<keyword evidence="4" id="KW-0067">ATP-binding</keyword>
<dbReference type="Pfam" id="PF00501">
    <property type="entry name" value="AMP-binding"/>
    <property type="match status" value="1"/>
</dbReference>
<feature type="domain" description="AMP-dependent synthetase/ligase" evidence="6">
    <location>
        <begin position="30"/>
        <end position="353"/>
    </location>
</feature>
<evidence type="ECO:0000256" key="1">
    <source>
        <dbReference type="ARBA" id="ARBA00006432"/>
    </source>
</evidence>
<proteinExistence type="inferred from homology"/>
<dbReference type="GO" id="GO:0005524">
    <property type="term" value="F:ATP binding"/>
    <property type="evidence" value="ECO:0007669"/>
    <property type="project" value="UniProtKB-KW"/>
</dbReference>
<keyword evidence="3" id="KW-0547">Nucleotide-binding</keyword>